<reference evidence="2" key="1">
    <citation type="journal article" date="2019" name="Int. J. Syst. Evol. Microbiol.">
        <title>The Global Catalogue of Microorganisms (GCM) 10K type strain sequencing project: providing services to taxonomists for standard genome sequencing and annotation.</title>
        <authorList>
            <consortium name="The Broad Institute Genomics Platform"/>
            <consortium name="The Broad Institute Genome Sequencing Center for Infectious Disease"/>
            <person name="Wu L."/>
            <person name="Ma J."/>
        </authorList>
    </citation>
    <scope>NUCLEOTIDE SEQUENCE [LARGE SCALE GENOMIC DNA]</scope>
    <source>
        <strain evidence="2">KCTC 19812</strain>
    </source>
</reference>
<dbReference type="EMBL" id="JBHUIV010000010">
    <property type="protein sequence ID" value="MFD2200751.1"/>
    <property type="molecule type" value="Genomic_DNA"/>
</dbReference>
<keyword evidence="2" id="KW-1185">Reference proteome</keyword>
<evidence type="ECO:0000313" key="2">
    <source>
        <dbReference type="Proteomes" id="UP001597414"/>
    </source>
</evidence>
<accession>A0ABW5B6F2</accession>
<comment type="caution">
    <text evidence="1">The sequence shown here is derived from an EMBL/GenBank/DDBJ whole genome shotgun (WGS) entry which is preliminary data.</text>
</comment>
<dbReference type="RefSeq" id="WP_380800604.1">
    <property type="nucleotide sequence ID" value="NZ_JBHUIV010000010.1"/>
</dbReference>
<proteinExistence type="predicted"/>
<organism evidence="1 2">
    <name type="scientific">Shivajiella indica</name>
    <dbReference type="NCBI Taxonomy" id="872115"/>
    <lineage>
        <taxon>Bacteria</taxon>
        <taxon>Pseudomonadati</taxon>
        <taxon>Bacteroidota</taxon>
        <taxon>Cytophagia</taxon>
        <taxon>Cytophagales</taxon>
        <taxon>Cyclobacteriaceae</taxon>
        <taxon>Shivajiella</taxon>
    </lineage>
</organism>
<gene>
    <name evidence="1" type="ORF">ACFSKV_04185</name>
</gene>
<dbReference type="Proteomes" id="UP001597414">
    <property type="component" value="Unassembled WGS sequence"/>
</dbReference>
<protein>
    <recommendedName>
        <fullName evidence="3">Outer membrane protein beta-barrel domain-containing protein</fullName>
    </recommendedName>
</protein>
<name>A0ABW5B6F2_9BACT</name>
<evidence type="ECO:0000313" key="1">
    <source>
        <dbReference type="EMBL" id="MFD2200751.1"/>
    </source>
</evidence>
<evidence type="ECO:0008006" key="3">
    <source>
        <dbReference type="Google" id="ProtNLM"/>
    </source>
</evidence>
<sequence>MNKTLVIGILFFFISITSFGQYNRGGERGDRISVGLGPSFLYGDNTGIHSEFKFKILPVVSGEYITSFNDFIDIKATLGWQMINSGDYYDDNLIKRIAEDGYPHAFKGNLFFADVMPYYIFNPDRRGFVATAFKFYSGLGVGVFHSMRTDKKRVYEGDNYIDIEYKDSDTHVYFPLRVGSFFRIPDTYNDLGIEGSLLISPFGNMEGNGKQQKAVNADIAVQLQVYYKFYLW</sequence>